<evidence type="ECO:0000313" key="2">
    <source>
        <dbReference type="EMBL" id="QDZ21365.1"/>
    </source>
</evidence>
<feature type="compositionally biased region" description="Polar residues" evidence="1">
    <location>
        <begin position="1"/>
        <end position="12"/>
    </location>
</feature>
<proteinExistence type="predicted"/>
<organism evidence="2 3">
    <name type="scientific">Chloropicon primus</name>
    <dbReference type="NCBI Taxonomy" id="1764295"/>
    <lineage>
        <taxon>Eukaryota</taxon>
        <taxon>Viridiplantae</taxon>
        <taxon>Chlorophyta</taxon>
        <taxon>Chloropicophyceae</taxon>
        <taxon>Chloropicales</taxon>
        <taxon>Chloropicaceae</taxon>
        <taxon>Chloropicon</taxon>
    </lineage>
</organism>
<dbReference type="AlphaFoldDB" id="A0A5B8MP51"/>
<evidence type="ECO:0000256" key="1">
    <source>
        <dbReference type="SAM" id="MobiDB-lite"/>
    </source>
</evidence>
<feature type="region of interest" description="Disordered" evidence="1">
    <location>
        <begin position="1"/>
        <end position="20"/>
    </location>
</feature>
<name>A0A5B8MP51_9CHLO</name>
<reference evidence="2 3" key="1">
    <citation type="submission" date="2018-07" db="EMBL/GenBank/DDBJ databases">
        <title>The complete nuclear genome of the prasinophyte Chloropicon primus (CCMP1205).</title>
        <authorList>
            <person name="Pombert J.-F."/>
            <person name="Otis C."/>
            <person name="Turmel M."/>
            <person name="Lemieux C."/>
        </authorList>
    </citation>
    <scope>NUCLEOTIDE SEQUENCE [LARGE SCALE GENOMIC DNA]</scope>
    <source>
        <strain evidence="2 3">CCMP1205</strain>
    </source>
</reference>
<dbReference type="EMBL" id="CP031038">
    <property type="protein sequence ID" value="QDZ21365.1"/>
    <property type="molecule type" value="Genomic_DNA"/>
</dbReference>
<dbReference type="Gene3D" id="3.30.1330.100">
    <property type="entry name" value="CofE-like"/>
    <property type="match status" value="1"/>
</dbReference>
<dbReference type="OrthoDB" id="2016436at2759"/>
<gene>
    <name evidence="2" type="ORF">A3770_05p38830</name>
</gene>
<protein>
    <recommendedName>
        <fullName evidence="4">F420-0:Gamma-glutamyl ligase</fullName>
    </recommendedName>
</protein>
<dbReference type="SUPFAM" id="SSF144010">
    <property type="entry name" value="CofE-like"/>
    <property type="match status" value="1"/>
</dbReference>
<accession>A0A5B8MP51</accession>
<dbReference type="Proteomes" id="UP000316726">
    <property type="component" value="Chromosome 5"/>
</dbReference>
<keyword evidence="3" id="KW-1185">Reference proteome</keyword>
<evidence type="ECO:0000313" key="3">
    <source>
        <dbReference type="Proteomes" id="UP000316726"/>
    </source>
</evidence>
<evidence type="ECO:0008006" key="4">
    <source>
        <dbReference type="Google" id="ProtNLM"/>
    </source>
</evidence>
<sequence length="424" mass="46337">MESMASSTTEGSRTALEEDDREELEELLSVYGRGGPKLVLTRGIWEPVETDGGVVRLKGVLMFKNESKRQELFVPEVRASARVLSKGCTDGVLARVNINPRHDLSDGYGSPDSTPREDGYWSTYILQGGSKTYLELAVELVAQQRSTGSEALSKITACCVEVDYECYGPSGLSEHKQHVVIPVDFPDPSLPPLEVTDLDQSDRDFKVYSIPTHLLFHGDDPLSVVEKYVKPHAVEGDIVVVAETPLAIMQGRYRHPSTIKPSLLARVLCKLFHPTSSVATACGMQALLDLVGPLRAILAAFLGVLCRALRLQRGVFYKVAGEQASLLDDISGTIAPYDKFICLGPRGSDAFVRQVKQRFGLSAAVVDVNDLSKKTKMLTILARTRDVDEDFVREVLLPNPAGNADQQTPFVLIRPASPQQGEAA</sequence>